<name>A0ACC6L1Z7_9SPHI</name>
<organism evidence="1 2">
    <name type="scientific">Pedobacter africanus</name>
    <dbReference type="NCBI Taxonomy" id="151894"/>
    <lineage>
        <taxon>Bacteria</taxon>
        <taxon>Pseudomonadati</taxon>
        <taxon>Bacteroidota</taxon>
        <taxon>Sphingobacteriia</taxon>
        <taxon>Sphingobacteriales</taxon>
        <taxon>Sphingobacteriaceae</taxon>
        <taxon>Pedobacter</taxon>
    </lineage>
</organism>
<gene>
    <name evidence="1" type="ORF">J2X78_004117</name>
</gene>
<dbReference type="Proteomes" id="UP001246858">
    <property type="component" value="Unassembled WGS sequence"/>
</dbReference>
<reference evidence="1" key="1">
    <citation type="submission" date="2023-07" db="EMBL/GenBank/DDBJ databases">
        <title>Sorghum-associated microbial communities from plants grown in Nebraska, USA.</title>
        <authorList>
            <person name="Schachtman D."/>
        </authorList>
    </citation>
    <scope>NUCLEOTIDE SEQUENCE</scope>
    <source>
        <strain evidence="1">2697</strain>
    </source>
</reference>
<comment type="caution">
    <text evidence="1">The sequence shown here is derived from an EMBL/GenBank/DDBJ whole genome shotgun (WGS) entry which is preliminary data.</text>
</comment>
<sequence>MAKKNIKDILEKVDGDNHSPEEELAAKLWLFQLNQNKELDLSDKKLDTISNKMWSAINKGKENQPTRLRTDQLWIRIAGMAAAIVFVLLGVYFFYENNEKDTSLLVQDVGPGKIGATLTLANGKKIRLSGVVKGELAKEAGVTIHKTADGQLVYEVSGSVSMANKINTLSTAKGETYQVRLPDGSLVYLNAASSLTYATSLIENGKRIVKLQGEGYFEIAKDKKHPFIVKTNQQEVEVLGTHFNVNCYSNEPETRTTLVEGSVKVSNGNSARLLKPDQQSISNGNTINVKNVNAEDEISWKDGVFLFQDETLASIMRRIARWYDVDVTFADGVDKNQLFGGGVSRYSNVSVVLEMLESTKSIHFKIEGRRILVMK</sequence>
<protein>
    <submittedName>
        <fullName evidence="1">Ferric-dicitrate binding protein FerR (Iron transport regulator)</fullName>
    </submittedName>
</protein>
<dbReference type="EMBL" id="JAVDTF010000004">
    <property type="protein sequence ID" value="MDR6785532.1"/>
    <property type="molecule type" value="Genomic_DNA"/>
</dbReference>
<proteinExistence type="predicted"/>
<keyword evidence="2" id="KW-1185">Reference proteome</keyword>
<accession>A0ACC6L1Z7</accession>
<evidence type="ECO:0000313" key="1">
    <source>
        <dbReference type="EMBL" id="MDR6785532.1"/>
    </source>
</evidence>
<evidence type="ECO:0000313" key="2">
    <source>
        <dbReference type="Proteomes" id="UP001246858"/>
    </source>
</evidence>